<gene>
    <name evidence="4" type="primary">cheY</name>
    <name evidence="4" type="ORF">L21SP3_00345</name>
</gene>
<evidence type="ECO:0000259" key="3">
    <source>
        <dbReference type="PROSITE" id="PS50110"/>
    </source>
</evidence>
<dbReference type="Proteomes" id="UP000188273">
    <property type="component" value="Chromosome"/>
</dbReference>
<accession>A0A1Q2HMP4</accession>
<evidence type="ECO:0000256" key="2">
    <source>
        <dbReference type="PROSITE-ProRule" id="PRU00169"/>
    </source>
</evidence>
<dbReference type="KEGG" id="pbu:L21SP3_00345"/>
<dbReference type="OrthoDB" id="9790669at2"/>
<protein>
    <submittedName>
        <fullName evidence="4">Chemotaxis protein CheY</fullName>
    </submittedName>
</protein>
<proteinExistence type="predicted"/>
<dbReference type="Pfam" id="PF00072">
    <property type="entry name" value="Response_reg"/>
    <property type="match status" value="1"/>
</dbReference>
<dbReference type="InterPro" id="IPR011006">
    <property type="entry name" value="CheY-like_superfamily"/>
</dbReference>
<organism evidence="4 5">
    <name type="scientific">Sedimentisphaera cyanobacteriorum</name>
    <dbReference type="NCBI Taxonomy" id="1940790"/>
    <lineage>
        <taxon>Bacteria</taxon>
        <taxon>Pseudomonadati</taxon>
        <taxon>Planctomycetota</taxon>
        <taxon>Phycisphaerae</taxon>
        <taxon>Sedimentisphaerales</taxon>
        <taxon>Sedimentisphaeraceae</taxon>
        <taxon>Sedimentisphaera</taxon>
    </lineage>
</organism>
<dbReference type="SMART" id="SM00448">
    <property type="entry name" value="REC"/>
    <property type="match status" value="1"/>
</dbReference>
<dbReference type="InterPro" id="IPR050595">
    <property type="entry name" value="Bact_response_regulator"/>
</dbReference>
<evidence type="ECO:0000313" key="4">
    <source>
        <dbReference type="EMBL" id="AQQ08561.1"/>
    </source>
</evidence>
<evidence type="ECO:0000313" key="5">
    <source>
        <dbReference type="Proteomes" id="UP000188273"/>
    </source>
</evidence>
<sequence>MTKILVIDDDSQILEMVTEVLEDAGYQVFGASDGDKGVELFREKSPDLVVTDIIMPGKEGIGTLMDIKNYNPDVKAIAISGGGRVVRASDALKDAEFFGAEEILEKPFSCDKLLETVQKVLGDNKP</sequence>
<dbReference type="EMBL" id="CP019633">
    <property type="protein sequence ID" value="AQQ08561.1"/>
    <property type="molecule type" value="Genomic_DNA"/>
</dbReference>
<dbReference type="GO" id="GO:0000160">
    <property type="term" value="P:phosphorelay signal transduction system"/>
    <property type="evidence" value="ECO:0007669"/>
    <property type="project" value="InterPro"/>
</dbReference>
<dbReference type="SUPFAM" id="SSF52172">
    <property type="entry name" value="CheY-like"/>
    <property type="match status" value="1"/>
</dbReference>
<dbReference type="PANTHER" id="PTHR44591:SF23">
    <property type="entry name" value="CHEY SUBFAMILY"/>
    <property type="match status" value="1"/>
</dbReference>
<dbReference type="STRING" id="1940790.L21SP3_00345"/>
<dbReference type="RefSeq" id="WP_077538979.1">
    <property type="nucleotide sequence ID" value="NZ_CP019633.1"/>
</dbReference>
<dbReference type="AlphaFoldDB" id="A0A1Q2HMP4"/>
<dbReference type="PROSITE" id="PS50110">
    <property type="entry name" value="RESPONSE_REGULATORY"/>
    <property type="match status" value="1"/>
</dbReference>
<name>A0A1Q2HMP4_9BACT</name>
<reference evidence="5" key="1">
    <citation type="submission" date="2017-02" db="EMBL/GenBank/DDBJ databases">
        <title>Comparative genomics and description of representatives of a novel lineage of planctomycetes thriving in anoxic sediments.</title>
        <authorList>
            <person name="Spring S."/>
            <person name="Bunk B."/>
            <person name="Sproer C."/>
            <person name="Klenk H.-P."/>
        </authorList>
    </citation>
    <scope>NUCLEOTIDE SEQUENCE [LARGE SCALE GENOMIC DNA]</scope>
    <source>
        <strain evidence="5">L21-RPul-D3</strain>
    </source>
</reference>
<keyword evidence="5" id="KW-1185">Reference proteome</keyword>
<feature type="domain" description="Response regulatory" evidence="3">
    <location>
        <begin position="3"/>
        <end position="121"/>
    </location>
</feature>
<dbReference type="Gene3D" id="3.40.50.2300">
    <property type="match status" value="1"/>
</dbReference>
<dbReference type="InterPro" id="IPR001789">
    <property type="entry name" value="Sig_transdc_resp-reg_receiver"/>
</dbReference>
<evidence type="ECO:0000256" key="1">
    <source>
        <dbReference type="ARBA" id="ARBA00022553"/>
    </source>
</evidence>
<keyword evidence="1 2" id="KW-0597">Phosphoprotein</keyword>
<dbReference type="PANTHER" id="PTHR44591">
    <property type="entry name" value="STRESS RESPONSE REGULATOR PROTEIN 1"/>
    <property type="match status" value="1"/>
</dbReference>
<feature type="modified residue" description="4-aspartylphosphate" evidence="2">
    <location>
        <position position="52"/>
    </location>
</feature>